<sequence>MQHVELMSFIHIGNIGIDANYIYLFCGIVCILILYFCVKALIKWVVQMKFDRLLIYSISSLLIIAIVSGIDLIVGNGMAVAKIALQSISLFGILLSIAILIKRFILN</sequence>
<evidence type="ECO:0000313" key="3">
    <source>
        <dbReference type="Proteomes" id="UP001138793"/>
    </source>
</evidence>
<proteinExistence type="predicted"/>
<name>A0A9X0YV78_9BACI</name>
<dbReference type="RefSeq" id="WP_149473827.1">
    <property type="nucleotide sequence ID" value="NZ_JAGGMB010000006.1"/>
</dbReference>
<reference evidence="2" key="1">
    <citation type="submission" date="2021-03" db="EMBL/GenBank/DDBJ databases">
        <title>Genomic Encyclopedia of Type Strains, Phase IV (KMG-IV): sequencing the most valuable type-strain genomes for metagenomic binning, comparative biology and taxonomic classification.</title>
        <authorList>
            <person name="Goeker M."/>
        </authorList>
    </citation>
    <scope>NUCLEOTIDE SEQUENCE</scope>
    <source>
        <strain evidence="2">DSM 107338</strain>
    </source>
</reference>
<accession>A0A9X0YV78</accession>
<feature type="transmembrane region" description="Helical" evidence="1">
    <location>
        <begin position="20"/>
        <end position="41"/>
    </location>
</feature>
<organism evidence="2 3">
    <name type="scientific">Oceanobacillus polygoni</name>
    <dbReference type="NCBI Taxonomy" id="1235259"/>
    <lineage>
        <taxon>Bacteria</taxon>
        <taxon>Bacillati</taxon>
        <taxon>Bacillota</taxon>
        <taxon>Bacilli</taxon>
        <taxon>Bacillales</taxon>
        <taxon>Bacillaceae</taxon>
        <taxon>Oceanobacillus</taxon>
    </lineage>
</organism>
<protein>
    <submittedName>
        <fullName evidence="2">Uncharacterized protein</fullName>
    </submittedName>
</protein>
<feature type="transmembrane region" description="Helical" evidence="1">
    <location>
        <begin position="53"/>
        <end position="74"/>
    </location>
</feature>
<keyword evidence="3" id="KW-1185">Reference proteome</keyword>
<comment type="caution">
    <text evidence="2">The sequence shown here is derived from an EMBL/GenBank/DDBJ whole genome shotgun (WGS) entry which is preliminary data.</text>
</comment>
<gene>
    <name evidence="2" type="ORF">J2Z64_002185</name>
</gene>
<keyword evidence="1" id="KW-0812">Transmembrane</keyword>
<dbReference type="EMBL" id="JAGGMB010000006">
    <property type="protein sequence ID" value="MBP2077930.1"/>
    <property type="molecule type" value="Genomic_DNA"/>
</dbReference>
<keyword evidence="1" id="KW-0472">Membrane</keyword>
<evidence type="ECO:0000313" key="2">
    <source>
        <dbReference type="EMBL" id="MBP2077930.1"/>
    </source>
</evidence>
<keyword evidence="1" id="KW-1133">Transmembrane helix</keyword>
<feature type="transmembrane region" description="Helical" evidence="1">
    <location>
        <begin position="80"/>
        <end position="101"/>
    </location>
</feature>
<evidence type="ECO:0000256" key="1">
    <source>
        <dbReference type="SAM" id="Phobius"/>
    </source>
</evidence>
<dbReference type="AlphaFoldDB" id="A0A9X0YV78"/>
<dbReference type="Proteomes" id="UP001138793">
    <property type="component" value="Unassembled WGS sequence"/>
</dbReference>
<dbReference type="OrthoDB" id="2721851at2"/>